<dbReference type="EMBL" id="JBHULD010000004">
    <property type="protein sequence ID" value="MFD2553283.1"/>
    <property type="molecule type" value="Genomic_DNA"/>
</dbReference>
<evidence type="ECO:0000313" key="1">
    <source>
        <dbReference type="EMBL" id="MFD2553283.1"/>
    </source>
</evidence>
<protein>
    <recommendedName>
        <fullName evidence="3">Lipopolysaccharide core biosynthesis protein rfaS</fullName>
    </recommendedName>
</protein>
<proteinExistence type="predicted"/>
<evidence type="ECO:0008006" key="3">
    <source>
        <dbReference type="Google" id="ProtNLM"/>
    </source>
</evidence>
<dbReference type="RefSeq" id="WP_210355331.1">
    <property type="nucleotide sequence ID" value="NZ_JAEQMU010000004.1"/>
</dbReference>
<evidence type="ECO:0000313" key="2">
    <source>
        <dbReference type="Proteomes" id="UP001597440"/>
    </source>
</evidence>
<comment type="caution">
    <text evidence="1">The sequence shown here is derived from an EMBL/GenBank/DDBJ whole genome shotgun (WGS) entry which is preliminary data.</text>
</comment>
<sequence length="339" mass="40268">MFQGKKILLAVPDHVGFPEVFKRNLEHIGLEVFTLAAPPIDHFKYKNIFQRAHNFIRKKFFKDRDFKRKLFLEQNKHELIQKLNGVEKIDYTLFIRPDQYALEVVKMVRQKSEKMLCYQWDGLERYPNIYEYIPFMDRFFVFDTKDLSVENTLPLTNFFFDFFETNSIVNKNEVYYIGSYLEDRLELIGDIDQKLDILGIDRTIKIVSNRNRVIELINSKGLIPYPNTISYMENLKAVVNATVLIDIQNPIHNGLSFRIFEGLGYDKKIITTNTDVIKYDFYHPNNILVWDNQTKEDLSSFLSLPYQVLPKHVKNKYSFTNWFSYITEEKPYEAIDLPS</sequence>
<organism evidence="1 2">
    <name type="scientific">Sphingobacterium tabacisoli</name>
    <dbReference type="NCBI Taxonomy" id="2044855"/>
    <lineage>
        <taxon>Bacteria</taxon>
        <taxon>Pseudomonadati</taxon>
        <taxon>Bacteroidota</taxon>
        <taxon>Sphingobacteriia</taxon>
        <taxon>Sphingobacteriales</taxon>
        <taxon>Sphingobacteriaceae</taxon>
        <taxon>Sphingobacterium</taxon>
    </lineage>
</organism>
<accession>A0ABW5KXR2</accession>
<reference evidence="2" key="1">
    <citation type="journal article" date="2019" name="Int. J. Syst. Evol. Microbiol.">
        <title>The Global Catalogue of Microorganisms (GCM) 10K type strain sequencing project: providing services to taxonomists for standard genome sequencing and annotation.</title>
        <authorList>
            <consortium name="The Broad Institute Genomics Platform"/>
            <consortium name="The Broad Institute Genome Sequencing Center for Infectious Disease"/>
            <person name="Wu L."/>
            <person name="Ma J."/>
        </authorList>
    </citation>
    <scope>NUCLEOTIDE SEQUENCE [LARGE SCALE GENOMIC DNA]</scope>
    <source>
        <strain evidence="2">KCTC 52298</strain>
    </source>
</reference>
<gene>
    <name evidence="1" type="ORF">ACFSQW_02685</name>
</gene>
<dbReference type="Proteomes" id="UP001597440">
    <property type="component" value="Unassembled WGS sequence"/>
</dbReference>
<keyword evidence="2" id="KW-1185">Reference proteome</keyword>
<name>A0ABW5KXR2_9SPHI</name>